<dbReference type="Proteomes" id="UP000790833">
    <property type="component" value="Unassembled WGS sequence"/>
</dbReference>
<dbReference type="RefSeq" id="XP_043048672.1">
    <property type="nucleotide sequence ID" value="XM_043192040.1"/>
</dbReference>
<reference evidence="2" key="1">
    <citation type="submission" date="2021-03" db="EMBL/GenBank/DDBJ databases">
        <authorList>
            <person name="Palmer J.M."/>
        </authorList>
    </citation>
    <scope>NUCLEOTIDE SEQUENCE</scope>
    <source>
        <strain evidence="2">ARV_011</strain>
    </source>
</reference>
<dbReference type="EMBL" id="JAHMUF010000014">
    <property type="protein sequence ID" value="KAG7193123.1"/>
    <property type="molecule type" value="Genomic_DNA"/>
</dbReference>
<dbReference type="GeneID" id="66114614"/>
<comment type="caution">
    <text evidence="2">The sequence shown here is derived from an EMBL/GenBank/DDBJ whole genome shotgun (WGS) entry which is preliminary data.</text>
</comment>
<gene>
    <name evidence="2" type="ORF">KQ657_001240</name>
</gene>
<protein>
    <submittedName>
        <fullName evidence="2">Uncharacterized protein</fullName>
    </submittedName>
</protein>
<evidence type="ECO:0000313" key="2">
    <source>
        <dbReference type="EMBL" id="KAG7193123.1"/>
    </source>
</evidence>
<organism evidence="2 3">
    <name type="scientific">Scheffersomyces spartinae</name>
    <dbReference type="NCBI Taxonomy" id="45513"/>
    <lineage>
        <taxon>Eukaryota</taxon>
        <taxon>Fungi</taxon>
        <taxon>Dikarya</taxon>
        <taxon>Ascomycota</taxon>
        <taxon>Saccharomycotina</taxon>
        <taxon>Pichiomycetes</taxon>
        <taxon>Debaryomycetaceae</taxon>
        <taxon>Scheffersomyces</taxon>
    </lineage>
</organism>
<keyword evidence="3" id="KW-1185">Reference proteome</keyword>
<accession>A0A9P8AI16</accession>
<sequence length="364" mass="41739">MLRRCTQQFTQTTLRLYVRLYSSKPPKEPESVTGLPLSVPKSKRRLGALNAARDISPGTSILKGKDEDTSRTTRSRRNSKAKDDKKLKKTLPSFIPFSKFPQAPKELFDLSLDELYGRILLDSNKSNQDKEGSSTSGLPILPSEIKKTKNPDFYVDFEIPKQYMKSLIAEDITGRDKAVVEQLDDFALSSVDEEDPETQQDNATRALKFIKLYYDQDSNSFQPLPEHILKRSLSGMLNLNSGLDDIDDEYLWRLIPSEKSFGVPPFEKEIHGFKKWESEKVKESKEKANVAEINRKEFKEFQVELQKSNNSLFRKSAPEGASGGRKKLDRKLMKRYKKLKDEGKLEQKITIDDEDIDDIATKFK</sequence>
<name>A0A9P8AI16_9ASCO</name>
<feature type="region of interest" description="Disordered" evidence="1">
    <location>
        <begin position="124"/>
        <end position="143"/>
    </location>
</feature>
<dbReference type="AlphaFoldDB" id="A0A9P8AI16"/>
<dbReference type="OrthoDB" id="4012429at2759"/>
<proteinExistence type="predicted"/>
<evidence type="ECO:0000256" key="1">
    <source>
        <dbReference type="SAM" id="MobiDB-lite"/>
    </source>
</evidence>
<evidence type="ECO:0000313" key="3">
    <source>
        <dbReference type="Proteomes" id="UP000790833"/>
    </source>
</evidence>
<feature type="region of interest" description="Disordered" evidence="1">
    <location>
        <begin position="56"/>
        <end position="86"/>
    </location>
</feature>